<accession>A0ABS1C289</accession>
<name>A0ABS1C289_9BACT</name>
<dbReference type="Proteomes" id="UP000644147">
    <property type="component" value="Unassembled WGS sequence"/>
</dbReference>
<protein>
    <submittedName>
        <fullName evidence="1">Uncharacterized protein</fullName>
    </submittedName>
</protein>
<evidence type="ECO:0000313" key="2">
    <source>
        <dbReference type="Proteomes" id="UP000644147"/>
    </source>
</evidence>
<sequence length="57" mass="6619">MNKKKILLAEELKYVNRLKWGFEQTISTPKKLQKPGAATTCECIEIYNFGDYTFSDN</sequence>
<organism evidence="1 2">
    <name type="scientific">Adhaeribacter terrigena</name>
    <dbReference type="NCBI Taxonomy" id="2793070"/>
    <lineage>
        <taxon>Bacteria</taxon>
        <taxon>Pseudomonadati</taxon>
        <taxon>Bacteroidota</taxon>
        <taxon>Cytophagia</taxon>
        <taxon>Cytophagales</taxon>
        <taxon>Hymenobacteraceae</taxon>
        <taxon>Adhaeribacter</taxon>
    </lineage>
</organism>
<proteinExistence type="predicted"/>
<comment type="caution">
    <text evidence="1">The sequence shown here is derived from an EMBL/GenBank/DDBJ whole genome shotgun (WGS) entry which is preliminary data.</text>
</comment>
<gene>
    <name evidence="1" type="ORF">I5M27_10585</name>
</gene>
<dbReference type="RefSeq" id="WP_200506192.1">
    <property type="nucleotide sequence ID" value="NZ_JAEHFX010000005.1"/>
</dbReference>
<reference evidence="1 2" key="1">
    <citation type="submission" date="2020-12" db="EMBL/GenBank/DDBJ databases">
        <title>Bacterial novel species Adhaeribacter sp. BT258 isolated from soil.</title>
        <authorList>
            <person name="Jung H.-Y."/>
        </authorList>
    </citation>
    <scope>NUCLEOTIDE SEQUENCE [LARGE SCALE GENOMIC DNA]</scope>
    <source>
        <strain evidence="1 2">BT258</strain>
    </source>
</reference>
<keyword evidence="2" id="KW-1185">Reference proteome</keyword>
<dbReference type="EMBL" id="JAEHFX010000005">
    <property type="protein sequence ID" value="MBK0403433.1"/>
    <property type="molecule type" value="Genomic_DNA"/>
</dbReference>
<evidence type="ECO:0000313" key="1">
    <source>
        <dbReference type="EMBL" id="MBK0403433.1"/>
    </source>
</evidence>